<proteinExistence type="predicted"/>
<protein>
    <submittedName>
        <fullName evidence="1">Uncharacterized protein</fullName>
    </submittedName>
</protein>
<organism evidence="1">
    <name type="scientific">Rhizophora mucronata</name>
    <name type="common">Asiatic mangrove</name>
    <dbReference type="NCBI Taxonomy" id="61149"/>
    <lineage>
        <taxon>Eukaryota</taxon>
        <taxon>Viridiplantae</taxon>
        <taxon>Streptophyta</taxon>
        <taxon>Embryophyta</taxon>
        <taxon>Tracheophyta</taxon>
        <taxon>Spermatophyta</taxon>
        <taxon>Magnoliopsida</taxon>
        <taxon>eudicotyledons</taxon>
        <taxon>Gunneridae</taxon>
        <taxon>Pentapetalae</taxon>
        <taxon>rosids</taxon>
        <taxon>fabids</taxon>
        <taxon>Malpighiales</taxon>
        <taxon>Rhizophoraceae</taxon>
        <taxon>Rhizophora</taxon>
    </lineage>
</organism>
<dbReference type="EMBL" id="GGEC01061810">
    <property type="protein sequence ID" value="MBX42294.1"/>
    <property type="molecule type" value="Transcribed_RNA"/>
</dbReference>
<accession>A0A2P2NIM6</accession>
<reference evidence="1" key="1">
    <citation type="submission" date="2018-02" db="EMBL/GenBank/DDBJ databases">
        <title>Rhizophora mucronata_Transcriptome.</title>
        <authorList>
            <person name="Meera S.P."/>
            <person name="Sreeshan A."/>
            <person name="Augustine A."/>
        </authorList>
    </citation>
    <scope>NUCLEOTIDE SEQUENCE</scope>
    <source>
        <tissue evidence="1">Leaf</tissue>
    </source>
</reference>
<name>A0A2P2NIM6_RHIMU</name>
<sequence>MKTHQRVLATL</sequence>
<evidence type="ECO:0000313" key="1">
    <source>
        <dbReference type="EMBL" id="MBX42294.1"/>
    </source>
</evidence>